<feature type="signal peptide" evidence="3">
    <location>
        <begin position="1"/>
        <end position="18"/>
    </location>
</feature>
<dbReference type="InterPro" id="IPR001611">
    <property type="entry name" value="Leu-rich_rpt"/>
</dbReference>
<evidence type="ECO:0000256" key="2">
    <source>
        <dbReference type="ARBA" id="ARBA00022737"/>
    </source>
</evidence>
<dbReference type="OrthoDB" id="7786945at2759"/>
<dbReference type="SUPFAM" id="SSF52058">
    <property type="entry name" value="L domain-like"/>
    <property type="match status" value="1"/>
</dbReference>
<evidence type="ECO:0000256" key="1">
    <source>
        <dbReference type="ARBA" id="ARBA00022614"/>
    </source>
</evidence>
<dbReference type="AlphaFoldDB" id="A0A9J6BPV5"/>
<dbReference type="PROSITE" id="PS51450">
    <property type="entry name" value="LRR"/>
    <property type="match status" value="1"/>
</dbReference>
<protein>
    <submittedName>
        <fullName evidence="4">Uncharacterized protein</fullName>
    </submittedName>
</protein>
<dbReference type="InterPro" id="IPR032675">
    <property type="entry name" value="LRR_dom_sf"/>
</dbReference>
<proteinExistence type="predicted"/>
<dbReference type="Proteomes" id="UP001107558">
    <property type="component" value="Chromosome 3"/>
</dbReference>
<dbReference type="SMART" id="SM00369">
    <property type="entry name" value="LRR_TYP"/>
    <property type="match status" value="4"/>
</dbReference>
<dbReference type="InterPro" id="IPR003591">
    <property type="entry name" value="Leu-rich_rpt_typical-subtyp"/>
</dbReference>
<keyword evidence="3" id="KW-0732">Signal</keyword>
<dbReference type="PANTHER" id="PTHR45712">
    <property type="entry name" value="AGAP008170-PA"/>
    <property type="match status" value="1"/>
</dbReference>
<sequence length="297" mass="34771">MKLLNLVQFLLIALSSEAFNVKCKFKEDIVWHRYCCDVQEWPNYVNHNHARISTIEGQHFPQHSNNDVLTMRMEEIRGLKYFTNDIFVKFKNLRNLVIISTALQFLLRGDFSLAKNLMNAHITHNQIAALEDYCFHGADMLKTLNLRDNKIREVSENAFKGLTTLKFLTLTLNEIDSLHPTTFDDQIYMEQLSLSSNKLQHIDERLFSKNFNLEVLFLDNNQLTFVGGRIFESNLRLREIYMDNNQIKHISKIQQFLVNLKDLQVVVFKNNTCIDTMLFLTNGLHPNYADVFKNCSI</sequence>
<name>A0A9J6BPV5_POLVA</name>
<accession>A0A9J6BPV5</accession>
<feature type="chain" id="PRO_5039951891" evidence="3">
    <location>
        <begin position="19"/>
        <end position="297"/>
    </location>
</feature>
<comment type="caution">
    <text evidence="4">The sequence shown here is derived from an EMBL/GenBank/DDBJ whole genome shotgun (WGS) entry which is preliminary data.</text>
</comment>
<organism evidence="4 5">
    <name type="scientific">Polypedilum vanderplanki</name>
    <name type="common">Sleeping chironomid midge</name>
    <dbReference type="NCBI Taxonomy" id="319348"/>
    <lineage>
        <taxon>Eukaryota</taxon>
        <taxon>Metazoa</taxon>
        <taxon>Ecdysozoa</taxon>
        <taxon>Arthropoda</taxon>
        <taxon>Hexapoda</taxon>
        <taxon>Insecta</taxon>
        <taxon>Pterygota</taxon>
        <taxon>Neoptera</taxon>
        <taxon>Endopterygota</taxon>
        <taxon>Diptera</taxon>
        <taxon>Nematocera</taxon>
        <taxon>Chironomoidea</taxon>
        <taxon>Chironomidae</taxon>
        <taxon>Chironominae</taxon>
        <taxon>Polypedilum</taxon>
        <taxon>Polypedilum</taxon>
    </lineage>
</organism>
<evidence type="ECO:0000256" key="3">
    <source>
        <dbReference type="SAM" id="SignalP"/>
    </source>
</evidence>
<dbReference type="EMBL" id="JADBJN010000003">
    <property type="protein sequence ID" value="KAG5671744.1"/>
    <property type="molecule type" value="Genomic_DNA"/>
</dbReference>
<reference evidence="4" key="1">
    <citation type="submission" date="2021-03" db="EMBL/GenBank/DDBJ databases">
        <title>Chromosome level genome of the anhydrobiotic midge Polypedilum vanderplanki.</title>
        <authorList>
            <person name="Yoshida Y."/>
            <person name="Kikawada T."/>
            <person name="Gusev O."/>
        </authorList>
    </citation>
    <scope>NUCLEOTIDE SEQUENCE</scope>
    <source>
        <strain evidence="4">NIAS01</strain>
        <tissue evidence="4">Whole body or cell culture</tissue>
    </source>
</reference>
<evidence type="ECO:0000313" key="4">
    <source>
        <dbReference type="EMBL" id="KAG5671744.1"/>
    </source>
</evidence>
<evidence type="ECO:0000313" key="5">
    <source>
        <dbReference type="Proteomes" id="UP001107558"/>
    </source>
</evidence>
<keyword evidence="5" id="KW-1185">Reference proteome</keyword>
<gene>
    <name evidence="4" type="ORF">PVAND_001924</name>
</gene>
<dbReference type="Gene3D" id="3.80.10.10">
    <property type="entry name" value="Ribonuclease Inhibitor"/>
    <property type="match status" value="1"/>
</dbReference>
<dbReference type="PANTHER" id="PTHR45712:SF22">
    <property type="entry name" value="INSULIN-LIKE GROWTH FACTOR-BINDING PROTEIN COMPLEX ACID LABILE SUBUNIT"/>
    <property type="match status" value="1"/>
</dbReference>
<dbReference type="InterPro" id="IPR050333">
    <property type="entry name" value="SLRP"/>
</dbReference>
<keyword evidence="2" id="KW-0677">Repeat</keyword>
<dbReference type="Pfam" id="PF13855">
    <property type="entry name" value="LRR_8"/>
    <property type="match status" value="2"/>
</dbReference>
<keyword evidence="1" id="KW-0433">Leucine-rich repeat</keyword>